<evidence type="ECO:0000313" key="2">
    <source>
        <dbReference type="Proteomes" id="UP001054945"/>
    </source>
</evidence>
<dbReference type="EMBL" id="BPLR01014745">
    <property type="protein sequence ID" value="GIY71044.1"/>
    <property type="molecule type" value="Genomic_DNA"/>
</dbReference>
<name>A0AAV4VN65_CAEEX</name>
<accession>A0AAV4VN65</accession>
<protein>
    <submittedName>
        <fullName evidence="1">Uncharacterized protein</fullName>
    </submittedName>
</protein>
<evidence type="ECO:0000313" key="1">
    <source>
        <dbReference type="EMBL" id="GIY71044.1"/>
    </source>
</evidence>
<proteinExistence type="predicted"/>
<sequence length="101" mass="11926">MTAIKERYRELVSIDRSPKLHICTIIYDQRATMQSLSPTNARKISLRRQINRSGTSTASEMWFLLRHRGRKQRSNVSHTLIVMIKNDKRKVKIFNHTLTFV</sequence>
<dbReference type="AlphaFoldDB" id="A0AAV4VN65"/>
<keyword evidence="2" id="KW-1185">Reference proteome</keyword>
<dbReference type="Proteomes" id="UP001054945">
    <property type="component" value="Unassembled WGS sequence"/>
</dbReference>
<reference evidence="1 2" key="1">
    <citation type="submission" date="2021-06" db="EMBL/GenBank/DDBJ databases">
        <title>Caerostris extrusa draft genome.</title>
        <authorList>
            <person name="Kono N."/>
            <person name="Arakawa K."/>
        </authorList>
    </citation>
    <scope>NUCLEOTIDE SEQUENCE [LARGE SCALE GENOMIC DNA]</scope>
</reference>
<organism evidence="1 2">
    <name type="scientific">Caerostris extrusa</name>
    <name type="common">Bark spider</name>
    <name type="synonym">Caerostris bankana</name>
    <dbReference type="NCBI Taxonomy" id="172846"/>
    <lineage>
        <taxon>Eukaryota</taxon>
        <taxon>Metazoa</taxon>
        <taxon>Ecdysozoa</taxon>
        <taxon>Arthropoda</taxon>
        <taxon>Chelicerata</taxon>
        <taxon>Arachnida</taxon>
        <taxon>Araneae</taxon>
        <taxon>Araneomorphae</taxon>
        <taxon>Entelegynae</taxon>
        <taxon>Araneoidea</taxon>
        <taxon>Araneidae</taxon>
        <taxon>Caerostris</taxon>
    </lineage>
</organism>
<comment type="caution">
    <text evidence="1">The sequence shown here is derived from an EMBL/GenBank/DDBJ whole genome shotgun (WGS) entry which is preliminary data.</text>
</comment>
<gene>
    <name evidence="1" type="ORF">CEXT_1521</name>
</gene>